<dbReference type="Pfam" id="PF01476">
    <property type="entry name" value="LysM"/>
    <property type="match status" value="1"/>
</dbReference>
<dbReference type="Proteomes" id="UP000568380">
    <property type="component" value="Unassembled WGS sequence"/>
</dbReference>
<dbReference type="AlphaFoldDB" id="A0A7W8EM14"/>
<gene>
    <name evidence="2" type="ORF">HNR40_010013</name>
</gene>
<name>A0A7W8EM14_9ACTN</name>
<evidence type="ECO:0000313" key="2">
    <source>
        <dbReference type="EMBL" id="MBB5084504.1"/>
    </source>
</evidence>
<dbReference type="RefSeq" id="WP_184974556.1">
    <property type="nucleotide sequence ID" value="NZ_JACHIN010000023.1"/>
</dbReference>
<reference evidence="2 3" key="1">
    <citation type="submission" date="2020-08" db="EMBL/GenBank/DDBJ databases">
        <title>Genomic Encyclopedia of Type Strains, Phase IV (KMG-IV): sequencing the most valuable type-strain genomes for metagenomic binning, comparative biology and taxonomic classification.</title>
        <authorList>
            <person name="Goeker M."/>
        </authorList>
    </citation>
    <scope>NUCLEOTIDE SEQUENCE [LARGE SCALE GENOMIC DNA]</scope>
    <source>
        <strain evidence="2 3">DSM 45385</strain>
    </source>
</reference>
<feature type="domain" description="LysM" evidence="1">
    <location>
        <begin position="55"/>
        <end position="104"/>
    </location>
</feature>
<keyword evidence="3" id="KW-1185">Reference proteome</keyword>
<proteinExistence type="predicted"/>
<dbReference type="CDD" id="cd00118">
    <property type="entry name" value="LysM"/>
    <property type="match status" value="1"/>
</dbReference>
<organism evidence="2 3">
    <name type="scientific">Nonomuraea endophytica</name>
    <dbReference type="NCBI Taxonomy" id="714136"/>
    <lineage>
        <taxon>Bacteria</taxon>
        <taxon>Bacillati</taxon>
        <taxon>Actinomycetota</taxon>
        <taxon>Actinomycetes</taxon>
        <taxon>Streptosporangiales</taxon>
        <taxon>Streptosporangiaceae</taxon>
        <taxon>Nonomuraea</taxon>
    </lineage>
</organism>
<dbReference type="SMART" id="SM00257">
    <property type="entry name" value="LysM"/>
    <property type="match status" value="1"/>
</dbReference>
<evidence type="ECO:0000313" key="3">
    <source>
        <dbReference type="Proteomes" id="UP000568380"/>
    </source>
</evidence>
<evidence type="ECO:0000259" key="1">
    <source>
        <dbReference type="PROSITE" id="PS51782"/>
    </source>
</evidence>
<dbReference type="Gene3D" id="3.10.350.10">
    <property type="entry name" value="LysM domain"/>
    <property type="match status" value="1"/>
</dbReference>
<dbReference type="InterPro" id="IPR036779">
    <property type="entry name" value="LysM_dom_sf"/>
</dbReference>
<protein>
    <recommendedName>
        <fullName evidence="1">LysM domain-containing protein</fullName>
    </recommendedName>
</protein>
<dbReference type="PROSITE" id="PS51782">
    <property type="entry name" value="LYSM"/>
    <property type="match status" value="1"/>
</dbReference>
<dbReference type="InterPro" id="IPR018392">
    <property type="entry name" value="LysM"/>
</dbReference>
<dbReference type="EMBL" id="JACHIN010000023">
    <property type="protein sequence ID" value="MBB5084504.1"/>
    <property type="molecule type" value="Genomic_DNA"/>
</dbReference>
<comment type="caution">
    <text evidence="2">The sequence shown here is derived from an EMBL/GenBank/DDBJ whole genome shotgun (WGS) entry which is preliminary data.</text>
</comment>
<dbReference type="SUPFAM" id="SSF54106">
    <property type="entry name" value="LysM domain"/>
    <property type="match status" value="1"/>
</dbReference>
<accession>A0A7W8EM14</accession>
<sequence>MRVNRPKPPVRLTRRGRAALVVVVAALSLAGLWLGTRAVSLASASQTVPSHAGLPWVVVEDGDTLWTIAGTVSPEGDADAVARDIMRLNGLKSSLIRPGTRLYIPSGR</sequence>